<evidence type="ECO:0000256" key="6">
    <source>
        <dbReference type="ARBA" id="ARBA00022842"/>
    </source>
</evidence>
<evidence type="ECO:0000256" key="3">
    <source>
        <dbReference type="ARBA" id="ARBA00013081"/>
    </source>
</evidence>
<evidence type="ECO:0000256" key="8">
    <source>
        <dbReference type="ARBA" id="ARBA00023211"/>
    </source>
</evidence>
<dbReference type="SMART" id="SM00332">
    <property type="entry name" value="PP2Cc"/>
    <property type="match status" value="1"/>
</dbReference>
<keyword evidence="12" id="KW-1185">Reference proteome</keyword>
<dbReference type="RefSeq" id="XP_058310384.1">
    <property type="nucleotide sequence ID" value="XM_058450922.1"/>
</dbReference>
<dbReference type="InterPro" id="IPR036457">
    <property type="entry name" value="PPM-type-like_dom_sf"/>
</dbReference>
<proteinExistence type="inferred from homology"/>
<dbReference type="PANTHER" id="PTHR13832">
    <property type="entry name" value="PROTEIN PHOSPHATASE 2C"/>
    <property type="match status" value="1"/>
</dbReference>
<evidence type="ECO:0000256" key="2">
    <source>
        <dbReference type="ARBA" id="ARBA00006702"/>
    </source>
</evidence>
<keyword evidence="6" id="KW-0460">Magnesium</keyword>
<name>A0A9W9N3R0_9EURO</name>
<evidence type="ECO:0000256" key="4">
    <source>
        <dbReference type="ARBA" id="ARBA00022723"/>
    </source>
</evidence>
<keyword evidence="5 9" id="KW-0378">Hydrolase</keyword>
<evidence type="ECO:0000256" key="5">
    <source>
        <dbReference type="ARBA" id="ARBA00022801"/>
    </source>
</evidence>
<dbReference type="InterPro" id="IPR001932">
    <property type="entry name" value="PPM-type_phosphatase-like_dom"/>
</dbReference>
<evidence type="ECO:0000313" key="12">
    <source>
        <dbReference type="Proteomes" id="UP001150904"/>
    </source>
</evidence>
<dbReference type="OrthoDB" id="659at2759"/>
<feature type="domain" description="PPM-type phosphatase" evidence="10">
    <location>
        <begin position="61"/>
        <end position="356"/>
    </location>
</feature>
<comment type="caution">
    <text evidence="11">The sequence shown here is derived from an EMBL/GenBank/DDBJ whole genome shotgun (WGS) entry which is preliminary data.</text>
</comment>
<keyword evidence="7 9" id="KW-0904">Protein phosphatase</keyword>
<reference evidence="11" key="1">
    <citation type="submission" date="2022-12" db="EMBL/GenBank/DDBJ databases">
        <authorList>
            <person name="Petersen C."/>
        </authorList>
    </citation>
    <scope>NUCLEOTIDE SEQUENCE</scope>
    <source>
        <strain evidence="11">IBT 15544</strain>
    </source>
</reference>
<dbReference type="SUPFAM" id="SSF81606">
    <property type="entry name" value="PP2C-like"/>
    <property type="match status" value="1"/>
</dbReference>
<reference evidence="11" key="2">
    <citation type="journal article" date="2023" name="IMA Fungus">
        <title>Comparative genomic study of the Penicillium genus elucidates a diverse pangenome and 15 lateral gene transfer events.</title>
        <authorList>
            <person name="Petersen C."/>
            <person name="Sorensen T."/>
            <person name="Nielsen M.R."/>
            <person name="Sondergaard T.E."/>
            <person name="Sorensen J.L."/>
            <person name="Fitzpatrick D.A."/>
            <person name="Frisvad J.C."/>
            <person name="Nielsen K.L."/>
        </authorList>
    </citation>
    <scope>NUCLEOTIDE SEQUENCE</scope>
    <source>
        <strain evidence="11">IBT 15544</strain>
    </source>
</reference>
<keyword evidence="8" id="KW-0464">Manganese</keyword>
<sequence>MMSVRHHHQTATELGVILPAQCKTICGIIRNGACSSISEAVRNNMHRDTLMSPSDAVLLFDAGAGQAQGSRKFQEDRHVLIRPGQFLPEMKDTFAYFAIFDGHGSSLVADHATENLHNLLAQRPELKKGEYAAAIKGALADEDALLLESFKYDSAEPALSGSTVALCLINLTRGELIVSNLGDSHVILAERDPKTEMPYHIRRLTRAHKPEAPDELSRIKEAGGTVEMRSGVARLGSLNMSRALGDLQYKTPVNTVQEDDWIFGARRASSSSTPVRGDFLSNDPYTSRRTLQEDRRYLLVIVSDGVTDYTDDAGLIRHVMKLSMRGMRARDVAQDVATKAGSHPRSDNTSCIVAMIDGQRS</sequence>
<evidence type="ECO:0000259" key="10">
    <source>
        <dbReference type="PROSITE" id="PS51746"/>
    </source>
</evidence>
<dbReference type="EMBL" id="JAPQKR010000008">
    <property type="protein sequence ID" value="KAJ5212214.1"/>
    <property type="molecule type" value="Genomic_DNA"/>
</dbReference>
<dbReference type="Pfam" id="PF00481">
    <property type="entry name" value="PP2C"/>
    <property type="match status" value="1"/>
</dbReference>
<dbReference type="CDD" id="cd00143">
    <property type="entry name" value="PP2Cc"/>
    <property type="match status" value="1"/>
</dbReference>
<comment type="cofactor">
    <cofactor evidence="1">
        <name>Mn(2+)</name>
        <dbReference type="ChEBI" id="CHEBI:29035"/>
    </cofactor>
</comment>
<dbReference type="Gene3D" id="3.60.40.10">
    <property type="entry name" value="PPM-type phosphatase domain"/>
    <property type="match status" value="1"/>
</dbReference>
<evidence type="ECO:0000256" key="7">
    <source>
        <dbReference type="ARBA" id="ARBA00022912"/>
    </source>
</evidence>
<accession>A0A9W9N3R0</accession>
<comment type="similarity">
    <text evidence="2 9">Belongs to the PP2C family.</text>
</comment>
<dbReference type="GO" id="GO:0004722">
    <property type="term" value="F:protein serine/threonine phosphatase activity"/>
    <property type="evidence" value="ECO:0007669"/>
    <property type="project" value="UniProtKB-EC"/>
</dbReference>
<gene>
    <name evidence="11" type="ORF">N7498_003860</name>
</gene>
<organism evidence="11 12">
    <name type="scientific">Penicillium cinerascens</name>
    <dbReference type="NCBI Taxonomy" id="70096"/>
    <lineage>
        <taxon>Eukaryota</taxon>
        <taxon>Fungi</taxon>
        <taxon>Dikarya</taxon>
        <taxon>Ascomycota</taxon>
        <taxon>Pezizomycotina</taxon>
        <taxon>Eurotiomycetes</taxon>
        <taxon>Eurotiomycetidae</taxon>
        <taxon>Eurotiales</taxon>
        <taxon>Aspergillaceae</taxon>
        <taxon>Penicillium</taxon>
    </lineage>
</organism>
<dbReference type="PROSITE" id="PS51746">
    <property type="entry name" value="PPM_2"/>
    <property type="match status" value="1"/>
</dbReference>
<dbReference type="EC" id="3.1.3.16" evidence="3"/>
<evidence type="ECO:0000313" key="11">
    <source>
        <dbReference type="EMBL" id="KAJ5212214.1"/>
    </source>
</evidence>
<dbReference type="AlphaFoldDB" id="A0A9W9N3R0"/>
<dbReference type="InterPro" id="IPR000222">
    <property type="entry name" value="PP2C_BS"/>
</dbReference>
<dbReference type="GeneID" id="83178223"/>
<dbReference type="PROSITE" id="PS01032">
    <property type="entry name" value="PPM_1"/>
    <property type="match status" value="1"/>
</dbReference>
<dbReference type="InterPro" id="IPR015655">
    <property type="entry name" value="PP2C"/>
</dbReference>
<evidence type="ECO:0000256" key="1">
    <source>
        <dbReference type="ARBA" id="ARBA00001936"/>
    </source>
</evidence>
<dbReference type="GO" id="GO:0046872">
    <property type="term" value="F:metal ion binding"/>
    <property type="evidence" value="ECO:0007669"/>
    <property type="project" value="UniProtKB-KW"/>
</dbReference>
<dbReference type="PANTHER" id="PTHR13832:SF803">
    <property type="entry name" value="PROTEIN PHOSPHATASE 1G"/>
    <property type="match status" value="1"/>
</dbReference>
<keyword evidence="4" id="KW-0479">Metal-binding</keyword>
<dbReference type="Proteomes" id="UP001150904">
    <property type="component" value="Unassembled WGS sequence"/>
</dbReference>
<protein>
    <recommendedName>
        <fullName evidence="3">protein-serine/threonine phosphatase</fullName>
        <ecNumber evidence="3">3.1.3.16</ecNumber>
    </recommendedName>
</protein>
<evidence type="ECO:0000256" key="9">
    <source>
        <dbReference type="RuleBase" id="RU003465"/>
    </source>
</evidence>